<dbReference type="SUPFAM" id="SSF56672">
    <property type="entry name" value="DNA/RNA polymerases"/>
    <property type="match status" value="2"/>
</dbReference>
<dbReference type="InterPro" id="IPR057670">
    <property type="entry name" value="SH3_retrovirus"/>
</dbReference>
<dbReference type="PROSITE" id="PS50994">
    <property type="entry name" value="INTEGRASE"/>
    <property type="match status" value="1"/>
</dbReference>
<proteinExistence type="predicted"/>
<dbReference type="InterPro" id="IPR054722">
    <property type="entry name" value="PolX-like_BBD"/>
</dbReference>
<evidence type="ECO:0000313" key="5">
    <source>
        <dbReference type="RefSeq" id="XP_010451516.1"/>
    </source>
</evidence>
<dbReference type="Pfam" id="PF14223">
    <property type="entry name" value="Retrotran_gag_2"/>
    <property type="match status" value="1"/>
</dbReference>
<dbReference type="Gene3D" id="4.10.60.10">
    <property type="entry name" value="Zinc finger, CCHC-type"/>
    <property type="match status" value="1"/>
</dbReference>
<dbReference type="GeneID" id="104733649"/>
<feature type="region of interest" description="Disordered" evidence="2">
    <location>
        <begin position="261"/>
        <end position="281"/>
    </location>
</feature>
<dbReference type="Pfam" id="PF22936">
    <property type="entry name" value="Pol_BBD"/>
    <property type="match status" value="1"/>
</dbReference>
<dbReference type="RefSeq" id="XP_010451516.1">
    <property type="nucleotide sequence ID" value="XM_010453214.1"/>
</dbReference>
<dbReference type="Pfam" id="PF13976">
    <property type="entry name" value="gag_pre-integrs"/>
    <property type="match status" value="1"/>
</dbReference>
<dbReference type="SMART" id="SM00343">
    <property type="entry name" value="ZnF_C2HC"/>
    <property type="match status" value="3"/>
</dbReference>
<name>A0ABM0V6A8_CAMSA</name>
<dbReference type="PANTHER" id="PTHR11439:SF486">
    <property type="entry name" value="RLK (RECEPTOR-LIKE KINASE) PROTEIN, PUTATIVE-RELATED"/>
    <property type="match status" value="1"/>
</dbReference>
<dbReference type="SUPFAM" id="SSF57756">
    <property type="entry name" value="Retrovirus zinc finger-like domains"/>
    <property type="match status" value="1"/>
</dbReference>
<dbReference type="Pfam" id="PF00665">
    <property type="entry name" value="rve"/>
    <property type="match status" value="1"/>
</dbReference>
<dbReference type="InterPro" id="IPR013103">
    <property type="entry name" value="RVT_2"/>
</dbReference>
<dbReference type="Pfam" id="PF25597">
    <property type="entry name" value="SH3_retrovirus"/>
    <property type="match status" value="1"/>
</dbReference>
<reference evidence="5" key="2">
    <citation type="submission" date="2025-08" db="UniProtKB">
        <authorList>
            <consortium name="RefSeq"/>
        </authorList>
    </citation>
    <scope>IDENTIFICATION</scope>
    <source>
        <tissue evidence="5">Leaf</tissue>
    </source>
</reference>
<dbReference type="CDD" id="cd09272">
    <property type="entry name" value="RNase_HI_RT_Ty1"/>
    <property type="match status" value="2"/>
</dbReference>
<sequence length="2103" mass="238067">MEKSLDFVAVQSPLKLDPECFGFWKVSIKQAISSIDMEAWFAVEDGWSHPTEKNEKGDLVLKHRKKWTAEEKAESKHNSQALSVIFKSLPRDIFNQVQGCDAAKEAWDILVVTFEGTSRVKRTRLDNLASDFENLHMTETESVAEYSSRLSGIAQEAVVLGKRYKDKKLVKKFLRSLPDKFQPHRSAIDVSLNSDELKYNQVVGMMQAFEIQLKKKEKINEKSFALKAIEEQKIAESQEVADEEKVGLLVKKYFRKMERGQRKGTSPVLKSDTDKEIRKGDKQERQCAECEGFGHYKSECPNNKRKNSLQCYGCKGYGHTKFDCPSRENKQKSYITWSESDSDEEVGKGEVLNSFLALLGVIEEDEEDDVVLEIKDVDEKVNSDSEGEEADLSVEDQIELLIKTVVQKTQDNTQLTSKRDTLQLHVAMISKELSEEKAKTLRLEKQLDEQLKNIRMLNKGTKDLDTLLSTGRSSNLKWGLGYQGTNTNPTTKFVKGVESAPEQKERNFSQTTRRCDQAPVNPNSRNPRMVAFPEVNTRPPYVSSGFLQTSRRPVQRSRRRGCWYCGHLTHYKAQCYQFQNRVMQRCAFYPAVRRNTQEYVRKDDLYCHVAFTAEKTEADQAKWYFDSGCSRHMTGARDNLSHLEGVAGGRVTFGDGGKGTIRGKGTTGGESQPHLKDVFLVEGLKANLISISQLCDEGLDVTFTKKGCKAVDQQGSIQLRGRRSGNNCYMWKSSIQCFNTTAELDTELWHQKLGHLNIRTMMKLANQEVVRGIPKLKSDPHFICGPCNKGKQIKTSHGPVTDIRTSHALQLVHMDLMGPIQVQSISGRRFIFVMVDDFTRYTWVRFLREKADALECFRILALQIKSEKYSIQVIRSDHGGEFQNDKFDQFCGNQGIVHQYSAPRTPEQNGVVERKNRTLQEMARAMLHGNQVPHRFWDEAVNTACYIINRVYVRPGTSKTPYELWKGKPPTVSYFHVFGCLCYILNDKDQLGKFDSKSDEGIFLGYSGHSTAFRVYNKRTRSVQETVNVVFDDTSFQRIDMVPVLSDKDLVTDDEKSEQASESFSDHTGTSPGLSPDELPPSSQVHRNHSSGDVIGAIQGGRVTRGKQIDFAQLAGRKQKTAVPDTVTQDSEIVQFACFVSTMEPKNHKEALRDEFWVAAMQDELEQFERSDVWELTKRPANVNIVGTKWIFKNKSDASGCIVRNKARLVAQGYSQVEGVDFDETFAPVARLESIRFMFGMACALKFTLHQMDVKSAFLNGILQEEVFVEQPKGFENPQHPEHVYRLKKALYGLKQAPRAWYERLTTFLLDQGYVRGSVDKTLFVLNNNKALMFVQIYVDDIIFGSTCQSLVQRFVKNMSQEFEMSMVGELKYFLGLQVEQSADGIFVSQSTYAKELVQRFGLGKSKESKVPMGVNDKLSKDEEGEDVDERLYRGMIGSLLYLTVSRPDICLSVGICARYQAKPKLSHLLAVKKIIKYIKGTVNFGIFFTKDTNTSLSGYCDADWAGSVDDRRSTSGGCFFMGNNLISWHSKKQNSVSLSTAEAEYIALGSCCTQLLWMRQMSSDYDELPPSSQVHRNHSSGDVIGAIQGGRVTRGKQIDFAQLAGRKQKTAVPDTVTQDSEIVQFACFVSTMEPKNHKEALRDEFWVAAMQDELEQFERSDVWELTKRPANVNIVGTKWIFKNKSDASGCIVRNKARLVAQGYSQVEGVDFDETFAPVARLESIRFMFGMACALKFTLHQMDVKSAFLNGILQEEVFVEQPKGFENPQHPEHVYRLKKALYGLKQAPRAWYERLTTFLLDQGYVRGSVDKTLFVLNNNKALMFVQIYVDDIIFGSTCQSLVQRFVKNMSQEFEMSMVGELKYFLGLQVEQSADGIFVSQSTYAKELVQRFGLGKSKESKVPMGVNDKLSKDEEGEDVDERLYRGMIGSLLYLTASRPDICLSVGICARYQAKPKLSHLLAVKKIIKYIKGTVNFGIFFTKDTNTSLSGYCDADWAGSVDDRRSTSGGCFFMGNNLISWHSKKQNSVSLSTAEAEYIALGSCCTQLLWMRQMSSDYGTGTRTDHRNPGIYRRSTSEEVWEIAACHAGLSILLNVVMIKEVKEL</sequence>
<dbReference type="InterPro" id="IPR012337">
    <property type="entry name" value="RNaseH-like_sf"/>
</dbReference>
<keyword evidence="1" id="KW-0378">Hydrolase</keyword>
<dbReference type="InterPro" id="IPR036397">
    <property type="entry name" value="RNaseH_sf"/>
</dbReference>
<accession>A0ABM0V6A8</accession>
<reference evidence="4" key="1">
    <citation type="journal article" date="2014" name="Nat. Commun.">
        <title>The emerging biofuel crop Camelina sativa retains a highly undifferentiated hexaploid genome structure.</title>
        <authorList>
            <person name="Kagale S."/>
            <person name="Koh C."/>
            <person name="Nixon J."/>
            <person name="Bollina V."/>
            <person name="Clarke W.E."/>
            <person name="Tuteja R."/>
            <person name="Spillane C."/>
            <person name="Robinson S.J."/>
            <person name="Links M.G."/>
            <person name="Clarke C."/>
            <person name="Higgins E.E."/>
            <person name="Huebert T."/>
            <person name="Sharpe A.G."/>
            <person name="Parkin I.A."/>
        </authorList>
    </citation>
    <scope>NUCLEOTIDE SEQUENCE [LARGE SCALE GENOMIC DNA]</scope>
    <source>
        <strain evidence="4">cv. DH55</strain>
    </source>
</reference>
<dbReference type="Gene3D" id="3.30.420.10">
    <property type="entry name" value="Ribonuclease H-like superfamily/Ribonuclease H"/>
    <property type="match status" value="1"/>
</dbReference>
<evidence type="ECO:0000256" key="2">
    <source>
        <dbReference type="SAM" id="MobiDB-lite"/>
    </source>
</evidence>
<dbReference type="InterPro" id="IPR025724">
    <property type="entry name" value="GAG-pre-integrase_dom"/>
</dbReference>
<dbReference type="InterPro" id="IPR001584">
    <property type="entry name" value="Integrase_cat-core"/>
</dbReference>
<gene>
    <name evidence="5" type="primary">LOC104733649</name>
</gene>
<dbReference type="InterPro" id="IPR001878">
    <property type="entry name" value="Znf_CCHC"/>
</dbReference>
<dbReference type="InterPro" id="IPR043502">
    <property type="entry name" value="DNA/RNA_pol_sf"/>
</dbReference>
<keyword evidence="1" id="KW-0645">Protease</keyword>
<dbReference type="SUPFAM" id="SSF53098">
    <property type="entry name" value="Ribonuclease H-like"/>
    <property type="match status" value="1"/>
</dbReference>
<feature type="region of interest" description="Disordered" evidence="2">
    <location>
        <begin position="499"/>
        <end position="530"/>
    </location>
</feature>
<protein>
    <submittedName>
        <fullName evidence="5">Uncharacterized protein LOC104733649</fullName>
    </submittedName>
</protein>
<keyword evidence="1" id="KW-0064">Aspartyl protease</keyword>
<dbReference type="InterPro" id="IPR036875">
    <property type="entry name" value="Znf_CCHC_sf"/>
</dbReference>
<feature type="compositionally biased region" description="Polar residues" evidence="2">
    <location>
        <begin position="1060"/>
        <end position="1073"/>
    </location>
</feature>
<dbReference type="PANTHER" id="PTHR11439">
    <property type="entry name" value="GAG-POL-RELATED RETROTRANSPOSON"/>
    <property type="match status" value="1"/>
</dbReference>
<feature type="region of interest" description="Disordered" evidence="2">
    <location>
        <begin position="1050"/>
        <end position="1095"/>
    </location>
</feature>
<organism evidence="4 5">
    <name type="scientific">Camelina sativa</name>
    <name type="common">False flax</name>
    <name type="synonym">Myagrum sativum</name>
    <dbReference type="NCBI Taxonomy" id="90675"/>
    <lineage>
        <taxon>Eukaryota</taxon>
        <taxon>Viridiplantae</taxon>
        <taxon>Streptophyta</taxon>
        <taxon>Embryophyta</taxon>
        <taxon>Tracheophyta</taxon>
        <taxon>Spermatophyta</taxon>
        <taxon>Magnoliopsida</taxon>
        <taxon>eudicotyledons</taxon>
        <taxon>Gunneridae</taxon>
        <taxon>Pentapetalae</taxon>
        <taxon>rosids</taxon>
        <taxon>malvids</taxon>
        <taxon>Brassicales</taxon>
        <taxon>Brassicaceae</taxon>
        <taxon>Camelineae</taxon>
        <taxon>Camelina</taxon>
    </lineage>
</organism>
<dbReference type="Proteomes" id="UP000694864">
    <property type="component" value="Chromosome 12"/>
</dbReference>
<feature type="domain" description="Integrase catalytic" evidence="3">
    <location>
        <begin position="795"/>
        <end position="969"/>
    </location>
</feature>
<feature type="compositionally biased region" description="Basic and acidic residues" evidence="2">
    <location>
        <begin position="271"/>
        <end position="281"/>
    </location>
</feature>
<keyword evidence="4" id="KW-1185">Reference proteome</keyword>
<evidence type="ECO:0000313" key="4">
    <source>
        <dbReference type="Proteomes" id="UP000694864"/>
    </source>
</evidence>
<feature type="compositionally biased region" description="Basic and acidic residues" evidence="2">
    <location>
        <begin position="1050"/>
        <end position="1059"/>
    </location>
</feature>
<dbReference type="Pfam" id="PF07727">
    <property type="entry name" value="RVT_2"/>
    <property type="match status" value="2"/>
</dbReference>
<evidence type="ECO:0000259" key="3">
    <source>
        <dbReference type="PROSITE" id="PS50994"/>
    </source>
</evidence>
<evidence type="ECO:0000256" key="1">
    <source>
        <dbReference type="ARBA" id="ARBA00022750"/>
    </source>
</evidence>